<dbReference type="RefSeq" id="WP_142709080.1">
    <property type="nucleotide sequence ID" value="NZ_VIRS01000039.1"/>
</dbReference>
<dbReference type="PANTHER" id="PTHR47505">
    <property type="entry name" value="DNA UTILIZATION PROTEIN YHGH"/>
    <property type="match status" value="1"/>
</dbReference>
<evidence type="ECO:0000259" key="2">
    <source>
        <dbReference type="Pfam" id="PF00156"/>
    </source>
</evidence>
<comment type="caution">
    <text evidence="3">The sequence shown here is derived from an EMBL/GenBank/DDBJ whole genome shotgun (WGS) entry which is preliminary data.</text>
</comment>
<organism evidence="3 4">
    <name type="scientific">Cryptosporangium phraense</name>
    <dbReference type="NCBI Taxonomy" id="2593070"/>
    <lineage>
        <taxon>Bacteria</taxon>
        <taxon>Bacillati</taxon>
        <taxon>Actinomycetota</taxon>
        <taxon>Actinomycetes</taxon>
        <taxon>Cryptosporangiales</taxon>
        <taxon>Cryptosporangiaceae</taxon>
        <taxon>Cryptosporangium</taxon>
    </lineage>
</organism>
<dbReference type="OrthoDB" id="5244859at2"/>
<feature type="domain" description="Phosphoribosyltransferase" evidence="2">
    <location>
        <begin position="176"/>
        <end position="218"/>
    </location>
</feature>
<evidence type="ECO:0000313" key="4">
    <source>
        <dbReference type="Proteomes" id="UP000317982"/>
    </source>
</evidence>
<dbReference type="PANTHER" id="PTHR47505:SF1">
    <property type="entry name" value="DNA UTILIZATION PROTEIN YHGH"/>
    <property type="match status" value="1"/>
</dbReference>
<dbReference type="Pfam" id="PF00156">
    <property type="entry name" value="Pribosyltran"/>
    <property type="match status" value="1"/>
</dbReference>
<name>A0A545AIM2_9ACTN</name>
<gene>
    <name evidence="3" type="ORF">FL583_34495</name>
</gene>
<dbReference type="InterPro" id="IPR051910">
    <property type="entry name" value="ComF/GntX_DNA_util-trans"/>
</dbReference>
<sequence length="221" mass="22055">MLDAVLELVLPVRCAACGGDRGPLCPACAREVRAARPVAVPPGERSGGAEPAVCVASGVYGGALRSLLIAYKERGSRSLARPLGARLAVAVAGLGGRGPLLLVPVPSSPAAIRARGGDHVLRLARRAAATLRSHGVDARPAQLLTLRRIPVDSVGLSPAERRANIAGAFGAVRGGGRGGGVVLVDDIVTTGATLTEAARAASGAGLSVVGAAVVAATRRRP</sequence>
<dbReference type="EMBL" id="VIRS01000039">
    <property type="protein sequence ID" value="TQS40545.1"/>
    <property type="molecule type" value="Genomic_DNA"/>
</dbReference>
<comment type="similarity">
    <text evidence="1">Belongs to the ComF/GntX family.</text>
</comment>
<dbReference type="FunCoup" id="A0A545AIM2">
    <property type="interactions" value="3"/>
</dbReference>
<accession>A0A545AIM2</accession>
<evidence type="ECO:0000313" key="3">
    <source>
        <dbReference type="EMBL" id="TQS40545.1"/>
    </source>
</evidence>
<dbReference type="AlphaFoldDB" id="A0A545AIM2"/>
<dbReference type="SUPFAM" id="SSF53271">
    <property type="entry name" value="PRTase-like"/>
    <property type="match status" value="1"/>
</dbReference>
<dbReference type="Proteomes" id="UP000317982">
    <property type="component" value="Unassembled WGS sequence"/>
</dbReference>
<dbReference type="InParanoid" id="A0A545AIM2"/>
<evidence type="ECO:0000256" key="1">
    <source>
        <dbReference type="ARBA" id="ARBA00008007"/>
    </source>
</evidence>
<proteinExistence type="inferred from homology"/>
<keyword evidence="4" id="KW-1185">Reference proteome</keyword>
<dbReference type="Gene3D" id="3.40.50.2020">
    <property type="match status" value="1"/>
</dbReference>
<dbReference type="InterPro" id="IPR000836">
    <property type="entry name" value="PRTase_dom"/>
</dbReference>
<protein>
    <submittedName>
        <fullName evidence="3">ComF family protein</fullName>
    </submittedName>
</protein>
<dbReference type="InterPro" id="IPR029057">
    <property type="entry name" value="PRTase-like"/>
</dbReference>
<reference evidence="3 4" key="1">
    <citation type="submission" date="2019-07" db="EMBL/GenBank/DDBJ databases">
        <title>Cryptosporangium phraense sp. nov., isolated from plant litter.</title>
        <authorList>
            <person name="Suriyachadkun C."/>
        </authorList>
    </citation>
    <scope>NUCLEOTIDE SEQUENCE [LARGE SCALE GENOMIC DNA]</scope>
    <source>
        <strain evidence="3 4">A-T 5661</strain>
    </source>
</reference>